<gene>
    <name evidence="1" type="ORF">PXEA_LOCUS34520</name>
</gene>
<dbReference type="Proteomes" id="UP000784294">
    <property type="component" value="Unassembled WGS sequence"/>
</dbReference>
<evidence type="ECO:0000313" key="1">
    <source>
        <dbReference type="EMBL" id="VEL41080.1"/>
    </source>
</evidence>
<comment type="caution">
    <text evidence="1">The sequence shown here is derived from an EMBL/GenBank/DDBJ whole genome shotgun (WGS) entry which is preliminary data.</text>
</comment>
<sequence>MEITPAGSTTLLQNRPTIKYASRCEYKNNEISVIEAMIASGTRTPYHCNGYILRGLSVRQNRGGKIKPLCHACPLKRSPPFRYICDHRPVVETLKRKNS</sequence>
<evidence type="ECO:0000313" key="2">
    <source>
        <dbReference type="Proteomes" id="UP000784294"/>
    </source>
</evidence>
<proteinExistence type="predicted"/>
<accession>A0A3S5AN53</accession>
<keyword evidence="2" id="KW-1185">Reference proteome</keyword>
<reference evidence="1" key="1">
    <citation type="submission" date="2018-11" db="EMBL/GenBank/DDBJ databases">
        <authorList>
            <consortium name="Pathogen Informatics"/>
        </authorList>
    </citation>
    <scope>NUCLEOTIDE SEQUENCE</scope>
</reference>
<organism evidence="1 2">
    <name type="scientific">Protopolystoma xenopodis</name>
    <dbReference type="NCBI Taxonomy" id="117903"/>
    <lineage>
        <taxon>Eukaryota</taxon>
        <taxon>Metazoa</taxon>
        <taxon>Spiralia</taxon>
        <taxon>Lophotrochozoa</taxon>
        <taxon>Platyhelminthes</taxon>
        <taxon>Monogenea</taxon>
        <taxon>Polyopisthocotylea</taxon>
        <taxon>Polystomatidea</taxon>
        <taxon>Polystomatidae</taxon>
        <taxon>Protopolystoma</taxon>
    </lineage>
</organism>
<dbReference type="AlphaFoldDB" id="A0A3S5AN53"/>
<dbReference type="EMBL" id="CAAALY010267778">
    <property type="protein sequence ID" value="VEL41080.1"/>
    <property type="molecule type" value="Genomic_DNA"/>
</dbReference>
<name>A0A3S5AN53_9PLAT</name>
<protein>
    <submittedName>
        <fullName evidence="1">Uncharacterized protein</fullName>
    </submittedName>
</protein>